<name>A0ABR3DV69_NEUIN</name>
<evidence type="ECO:0000256" key="1">
    <source>
        <dbReference type="SAM" id="MobiDB-lite"/>
    </source>
</evidence>
<feature type="compositionally biased region" description="Basic and acidic residues" evidence="1">
    <location>
        <begin position="347"/>
        <end position="356"/>
    </location>
</feature>
<proteinExistence type="predicted"/>
<gene>
    <name evidence="2" type="ORF">QR685DRAFT_541048</name>
</gene>
<dbReference type="Proteomes" id="UP001451303">
    <property type="component" value="Unassembled WGS sequence"/>
</dbReference>
<feature type="region of interest" description="Disordered" evidence="1">
    <location>
        <begin position="501"/>
        <end position="548"/>
    </location>
</feature>
<feature type="region of interest" description="Disordered" evidence="1">
    <location>
        <begin position="255"/>
        <end position="325"/>
    </location>
</feature>
<feature type="region of interest" description="Disordered" evidence="1">
    <location>
        <begin position="590"/>
        <end position="609"/>
    </location>
</feature>
<comment type="caution">
    <text evidence="2">The sequence shown here is derived from an EMBL/GenBank/DDBJ whole genome shotgun (WGS) entry which is preliminary data.</text>
</comment>
<feature type="compositionally biased region" description="Basic and acidic residues" evidence="1">
    <location>
        <begin position="517"/>
        <end position="529"/>
    </location>
</feature>
<dbReference type="EMBL" id="JAVLET010000001">
    <property type="protein sequence ID" value="KAL0475788.1"/>
    <property type="molecule type" value="Genomic_DNA"/>
</dbReference>
<feature type="compositionally biased region" description="Low complexity" evidence="1">
    <location>
        <begin position="622"/>
        <end position="635"/>
    </location>
</feature>
<feature type="compositionally biased region" description="Basic residues" evidence="1">
    <location>
        <begin position="129"/>
        <end position="138"/>
    </location>
</feature>
<dbReference type="PANTHER" id="PTHR38702:SF1">
    <property type="entry name" value="CALPONIN-HOMOLOGY (CH) DOMAIN-CONTAINING PROTEIN"/>
    <property type="match status" value="1"/>
</dbReference>
<keyword evidence="3" id="KW-1185">Reference proteome</keyword>
<feature type="region of interest" description="Disordered" evidence="1">
    <location>
        <begin position="618"/>
        <end position="642"/>
    </location>
</feature>
<accession>A0ABR3DV69</accession>
<evidence type="ECO:0000313" key="2">
    <source>
        <dbReference type="EMBL" id="KAL0475788.1"/>
    </source>
</evidence>
<protein>
    <submittedName>
        <fullName evidence="2">Uncharacterized protein</fullName>
    </submittedName>
</protein>
<feature type="region of interest" description="Disordered" evidence="1">
    <location>
        <begin position="407"/>
        <end position="426"/>
    </location>
</feature>
<feature type="compositionally biased region" description="Acidic residues" evidence="1">
    <location>
        <begin position="533"/>
        <end position="546"/>
    </location>
</feature>
<evidence type="ECO:0000313" key="3">
    <source>
        <dbReference type="Proteomes" id="UP001451303"/>
    </source>
</evidence>
<sequence>MPSYWPVCSLQPPMISDFPEGRRWRMAMRAMKGRSSENPPVSATVRLGAVCPSTSTSPLLSDGKLRPVARSKGVAWVHFQAARAAPAAGATHHTVTQSGWAPDMDSPMDISSYSSFRPPSPSSLLSTFRRGKSKHTTKSPKSIPSSFPVPAGPSMYTRSSTRNNSRGKPLTRSSKPDIFLSLFFPPQNYPIASFRCGSLFWDRQGFKLCDLTISVPECPSIDRTSDHRLSLPLLRLGACQREQESRSLYVSAHIQNYRPPPPTTRQADRYPTPANGYIHTAASHRNETHSRHTSSHTGPSRMSASPDNDSVARCESPEALPSPAVGAPVHKFMRCASATSAISHGSESTERSRDSLISDAGSAFSRSSSGTFPVSSRRSEISTLGHFFLRSRDNSWIRNSTGSLDSLTANSSISSGSSSKRRGYMRPQGTDFAQSARQRESVLSLGSIAHLQYYFARTGLLDGKGAQFARKRQQKAQTLDLSMLESGDYTIPRVLNLENDSSYASMGSSPNTPGLEPDIRSPTGDEHNMEFQPPEEEFGSDYDEETDQQHMLPPTVSTYNQREKPIPKPPSMEELRAELTSALNAAERSLKEANEATAPAGESAPPSDRVVVPPAILLSDTSSKPNSSEQESSSPVTPTVPLNPTGWYEIQGMHILDIMTLAIRAAKIYYTSHERPDRLDAIKSEKDLRADLLSVMDILKKMVTRGFIGGMRDDEFQTMNQWIKSLRDMLSKEDEMEAAEQKERESWTWLKPENWPTDENGNQIEREEAFIHSMLAGLPLPPPLSSLTPLPKWTPIDRSSSNPEPTPFLRELSNGIRLVHLHNCAVRKSRRRFGAIPSFHADTQKPYRAADNLRYWMKAAELRWEVMIKCDALGLQYAKDGKLENPEEGGRMWVEFEEAVVRWCREVRAEVEGELRGNIKP</sequence>
<feature type="compositionally biased region" description="Low complexity" evidence="1">
    <location>
        <begin position="358"/>
        <end position="370"/>
    </location>
</feature>
<feature type="compositionally biased region" description="Polar residues" evidence="1">
    <location>
        <begin position="156"/>
        <end position="166"/>
    </location>
</feature>
<feature type="region of interest" description="Disordered" evidence="1">
    <location>
        <begin position="340"/>
        <end position="376"/>
    </location>
</feature>
<feature type="compositionally biased region" description="Polar residues" evidence="1">
    <location>
        <begin position="295"/>
        <end position="308"/>
    </location>
</feature>
<dbReference type="PANTHER" id="PTHR38702">
    <property type="entry name" value="CALPONIN-HOMOLOGY (CH) DOMAIN-CONTAINING PROTEIN"/>
    <property type="match status" value="1"/>
</dbReference>
<organism evidence="2 3">
    <name type="scientific">Neurospora intermedia</name>
    <dbReference type="NCBI Taxonomy" id="5142"/>
    <lineage>
        <taxon>Eukaryota</taxon>
        <taxon>Fungi</taxon>
        <taxon>Dikarya</taxon>
        <taxon>Ascomycota</taxon>
        <taxon>Pezizomycotina</taxon>
        <taxon>Sordariomycetes</taxon>
        <taxon>Sordariomycetidae</taxon>
        <taxon>Sordariales</taxon>
        <taxon>Sordariaceae</taxon>
        <taxon>Neurospora</taxon>
    </lineage>
</organism>
<feature type="compositionally biased region" description="Low complexity" evidence="1">
    <location>
        <begin position="111"/>
        <end position="128"/>
    </location>
</feature>
<feature type="compositionally biased region" description="Polar residues" evidence="1">
    <location>
        <begin position="501"/>
        <end position="512"/>
    </location>
</feature>
<feature type="region of interest" description="Disordered" evidence="1">
    <location>
        <begin position="111"/>
        <end position="172"/>
    </location>
</feature>
<reference evidence="2 3" key="1">
    <citation type="submission" date="2023-09" db="EMBL/GenBank/DDBJ databases">
        <title>Multi-omics analysis of a traditional fermented food reveals byproduct-associated fungal strains for waste-to-food upcycling.</title>
        <authorList>
            <consortium name="Lawrence Berkeley National Laboratory"/>
            <person name="Rekdal V.M."/>
            <person name="Villalobos-Escobedo J.M."/>
            <person name="Rodriguez-Valeron N."/>
            <person name="Garcia M.O."/>
            <person name="Vasquez D.P."/>
            <person name="Damayanti I."/>
            <person name="Sorensen P.M."/>
            <person name="Baidoo E.E."/>
            <person name="De Carvalho A.C."/>
            <person name="Riley R."/>
            <person name="Lipzen A."/>
            <person name="He G."/>
            <person name="Yan M."/>
            <person name="Haridas S."/>
            <person name="Daum C."/>
            <person name="Yoshinaga Y."/>
            <person name="Ng V."/>
            <person name="Grigoriev I.V."/>
            <person name="Munk R."/>
            <person name="Nuraida L."/>
            <person name="Wijaya C.H."/>
            <person name="Morales P.-C."/>
            <person name="Keasling J.D."/>
        </authorList>
    </citation>
    <scope>NUCLEOTIDE SEQUENCE [LARGE SCALE GENOMIC DNA]</scope>
    <source>
        <strain evidence="2 3">FGSC 2613</strain>
    </source>
</reference>